<comment type="similarity">
    <text evidence="4 10">Belongs to the glycosyl hydrolase 13 family. GlgB subfamily.</text>
</comment>
<reference evidence="13" key="2">
    <citation type="journal article" date="2020" name="Microorganisms">
        <title>Osmotic Adaptation and Compatible Solute Biosynthesis of Phototrophic Bacteria as Revealed from Genome Analyses.</title>
        <authorList>
            <person name="Imhoff J.F."/>
            <person name="Rahn T."/>
            <person name="Kunzel S."/>
            <person name="Keller A."/>
            <person name="Neulinger S.C."/>
        </authorList>
    </citation>
    <scope>NUCLEOTIDE SEQUENCE</scope>
    <source>
        <strain evidence="13">LMG 28126</strain>
    </source>
</reference>
<dbReference type="PANTHER" id="PTHR43651:SF3">
    <property type="entry name" value="1,4-ALPHA-GLUCAN-BRANCHING ENZYME"/>
    <property type="match status" value="1"/>
</dbReference>
<dbReference type="SUPFAM" id="SSF81296">
    <property type="entry name" value="E set domains"/>
    <property type="match status" value="1"/>
</dbReference>
<dbReference type="FunFam" id="2.60.40.1180:FF:000002">
    <property type="entry name" value="1,4-alpha-glucan branching enzyme GlgB"/>
    <property type="match status" value="1"/>
</dbReference>
<dbReference type="FunFam" id="2.60.40.10:FF:000169">
    <property type="entry name" value="1,4-alpha-glucan branching enzyme GlgB"/>
    <property type="match status" value="1"/>
</dbReference>
<dbReference type="Gene3D" id="2.60.40.10">
    <property type="entry name" value="Immunoglobulins"/>
    <property type="match status" value="1"/>
</dbReference>
<comment type="pathway">
    <text evidence="3 10">Glycan biosynthesis; glycogen biosynthesis.</text>
</comment>
<gene>
    <name evidence="10" type="primary">glgB</name>
    <name evidence="13" type="ORF">CCR87_01675</name>
</gene>
<dbReference type="RefSeq" id="WP_201155596.1">
    <property type="nucleotide sequence ID" value="NZ_NHSD01000093.1"/>
</dbReference>
<dbReference type="SUPFAM" id="SSF51445">
    <property type="entry name" value="(Trans)glycosidases"/>
    <property type="match status" value="1"/>
</dbReference>
<dbReference type="GO" id="GO:0043169">
    <property type="term" value="F:cation binding"/>
    <property type="evidence" value="ECO:0007669"/>
    <property type="project" value="InterPro"/>
</dbReference>
<feature type="active site" description="Proton donor" evidence="10 11">
    <location>
        <position position="460"/>
    </location>
</feature>
<dbReference type="GO" id="GO:0003844">
    <property type="term" value="F:1,4-alpha-glucan branching enzyme activity"/>
    <property type="evidence" value="ECO:0007669"/>
    <property type="project" value="UniProtKB-UniRule"/>
</dbReference>
<evidence type="ECO:0000256" key="1">
    <source>
        <dbReference type="ARBA" id="ARBA00000826"/>
    </source>
</evidence>
<dbReference type="PANTHER" id="PTHR43651">
    <property type="entry name" value="1,4-ALPHA-GLUCAN-BRANCHING ENZYME"/>
    <property type="match status" value="1"/>
</dbReference>
<dbReference type="InterPro" id="IPR006048">
    <property type="entry name" value="A-amylase/branching_C"/>
</dbReference>
<dbReference type="FunFam" id="3.20.20.80:FF:000003">
    <property type="entry name" value="1,4-alpha-glucan branching enzyme GlgB"/>
    <property type="match status" value="1"/>
</dbReference>
<dbReference type="InterPro" id="IPR013780">
    <property type="entry name" value="Glyco_hydro_b"/>
</dbReference>
<evidence type="ECO:0000313" key="14">
    <source>
        <dbReference type="Proteomes" id="UP000706333"/>
    </source>
</evidence>
<evidence type="ECO:0000256" key="11">
    <source>
        <dbReference type="PIRSR" id="PIRSR000463-1"/>
    </source>
</evidence>
<dbReference type="Pfam" id="PF02806">
    <property type="entry name" value="Alpha-amylase_C"/>
    <property type="match status" value="1"/>
</dbReference>
<reference evidence="13" key="1">
    <citation type="submission" date="2017-05" db="EMBL/GenBank/DDBJ databases">
        <authorList>
            <person name="Imhoff J.F."/>
            <person name="Rahn T."/>
            <person name="Kuenzel S."/>
            <person name="Neulinger S.C."/>
        </authorList>
    </citation>
    <scope>NUCLEOTIDE SEQUENCE</scope>
    <source>
        <strain evidence="13">LMG 28126</strain>
    </source>
</reference>
<evidence type="ECO:0000256" key="3">
    <source>
        <dbReference type="ARBA" id="ARBA00004964"/>
    </source>
</evidence>
<comment type="catalytic activity">
    <reaction evidence="1 10">
        <text>Transfers a segment of a (1-&gt;4)-alpha-D-glucan chain to a primary hydroxy group in a similar glucan chain.</text>
        <dbReference type="EC" id="2.4.1.18"/>
    </reaction>
</comment>
<keyword evidence="6 10" id="KW-0328">Glycosyltransferase</keyword>
<keyword evidence="9 10" id="KW-0119">Carbohydrate metabolism</keyword>
<dbReference type="SUPFAM" id="SSF51011">
    <property type="entry name" value="Glycosyl hydrolase domain"/>
    <property type="match status" value="1"/>
</dbReference>
<dbReference type="HAMAP" id="MF_00685">
    <property type="entry name" value="GlgB"/>
    <property type="match status" value="1"/>
</dbReference>
<dbReference type="PIRSF" id="PIRSF000463">
    <property type="entry name" value="GlgB"/>
    <property type="match status" value="1"/>
</dbReference>
<dbReference type="Gene3D" id="3.20.20.80">
    <property type="entry name" value="Glycosidases"/>
    <property type="match status" value="1"/>
</dbReference>
<keyword evidence="7 10" id="KW-0808">Transferase</keyword>
<dbReference type="InterPro" id="IPR013783">
    <property type="entry name" value="Ig-like_fold"/>
</dbReference>
<evidence type="ECO:0000313" key="13">
    <source>
        <dbReference type="EMBL" id="MBK5926076.1"/>
    </source>
</evidence>
<evidence type="ECO:0000256" key="2">
    <source>
        <dbReference type="ARBA" id="ARBA00002953"/>
    </source>
</evidence>
<keyword evidence="14" id="KW-1185">Reference proteome</keyword>
<feature type="active site" description="Nucleophile" evidence="10 11">
    <location>
        <position position="407"/>
    </location>
</feature>
<evidence type="ECO:0000256" key="10">
    <source>
        <dbReference type="HAMAP-Rule" id="MF_00685"/>
    </source>
</evidence>
<evidence type="ECO:0000256" key="4">
    <source>
        <dbReference type="ARBA" id="ARBA00009000"/>
    </source>
</evidence>
<dbReference type="NCBIfam" id="TIGR01515">
    <property type="entry name" value="branching_enzym"/>
    <property type="match status" value="1"/>
</dbReference>
<dbReference type="CDD" id="cd02855">
    <property type="entry name" value="E_set_GBE_prok_N"/>
    <property type="match status" value="1"/>
</dbReference>
<evidence type="ECO:0000256" key="5">
    <source>
        <dbReference type="ARBA" id="ARBA00022600"/>
    </source>
</evidence>
<comment type="caution">
    <text evidence="13">The sequence shown here is derived from an EMBL/GenBank/DDBJ whole genome shotgun (WGS) entry which is preliminary data.</text>
</comment>
<evidence type="ECO:0000256" key="6">
    <source>
        <dbReference type="ARBA" id="ARBA00022676"/>
    </source>
</evidence>
<dbReference type="AlphaFoldDB" id="A0A934TIC5"/>
<evidence type="ECO:0000259" key="12">
    <source>
        <dbReference type="SMART" id="SM00642"/>
    </source>
</evidence>
<comment type="function">
    <text evidence="2 10">Catalyzes the formation of the alpha-1,6-glucosidic linkages in glycogen by scission of a 1,4-alpha-linked oligosaccharide from growing alpha-1,4-glucan chains and the subsequent attachment of the oligosaccharide to the alpha-1,6 position.</text>
</comment>
<dbReference type="Gene3D" id="2.60.40.1180">
    <property type="entry name" value="Golgi alpha-mannosidase II"/>
    <property type="match status" value="1"/>
</dbReference>
<dbReference type="InterPro" id="IPR004193">
    <property type="entry name" value="Glyco_hydro_13_N"/>
</dbReference>
<dbReference type="InterPro" id="IPR014756">
    <property type="entry name" value="Ig_E-set"/>
</dbReference>
<organism evidence="13 14">
    <name type="scientific">Rhodobaculum claviforme</name>
    <dbReference type="NCBI Taxonomy" id="1549854"/>
    <lineage>
        <taxon>Bacteria</taxon>
        <taxon>Pseudomonadati</taxon>
        <taxon>Pseudomonadota</taxon>
        <taxon>Alphaproteobacteria</taxon>
        <taxon>Rhodobacterales</taxon>
        <taxon>Paracoccaceae</taxon>
        <taxon>Rhodobaculum</taxon>
    </lineage>
</organism>
<dbReference type="Pfam" id="PF02922">
    <property type="entry name" value="CBM_48"/>
    <property type="match status" value="1"/>
</dbReference>
<name>A0A934TIC5_9RHOB</name>
<feature type="domain" description="Glycosyl hydrolase family 13 catalytic" evidence="12">
    <location>
        <begin position="248"/>
        <end position="593"/>
    </location>
</feature>
<dbReference type="Proteomes" id="UP000706333">
    <property type="component" value="Unassembled WGS sequence"/>
</dbReference>
<dbReference type="GO" id="GO:0005829">
    <property type="term" value="C:cytosol"/>
    <property type="evidence" value="ECO:0007669"/>
    <property type="project" value="TreeGrafter"/>
</dbReference>
<keyword evidence="5 10" id="KW-0321">Glycogen metabolism</keyword>
<dbReference type="InterPro" id="IPR017853">
    <property type="entry name" value="GH"/>
</dbReference>
<dbReference type="EC" id="2.4.1.18" evidence="10"/>
<comment type="subunit">
    <text evidence="10">Monomer.</text>
</comment>
<dbReference type="NCBIfam" id="NF003811">
    <property type="entry name" value="PRK05402.1"/>
    <property type="match status" value="1"/>
</dbReference>
<dbReference type="NCBIfam" id="NF008967">
    <property type="entry name" value="PRK12313.1"/>
    <property type="match status" value="1"/>
</dbReference>
<dbReference type="SMART" id="SM00642">
    <property type="entry name" value="Aamy"/>
    <property type="match status" value="1"/>
</dbReference>
<dbReference type="InterPro" id="IPR006407">
    <property type="entry name" value="GlgB"/>
</dbReference>
<accession>A0A934TIC5</accession>
<dbReference type="EMBL" id="NHSD01000093">
    <property type="protein sequence ID" value="MBK5926076.1"/>
    <property type="molecule type" value="Genomic_DNA"/>
</dbReference>
<dbReference type="CDD" id="cd11322">
    <property type="entry name" value="AmyAc_Glg_BE"/>
    <property type="match status" value="1"/>
</dbReference>
<sequence length="730" mass="80028">MSNAQMPPWLDPADAAAVTEGRLDDPFAVLGPHHRGVSGRLVAFDPHADSLRADDLALAPVPGHPGLFAGEVAPGAAYRLHGRGAGGDWSYDDPFRFGPVLGEIDEYLLGEGTHGRLWRALGAHVMMHDGVAGTHFAVWAPNARRVSVVGDFNAWDGRRAPMRRRGATGVWEIFLPGVGEGAAYKYEILGVDGRRVPLKADPVGFGAQHPPETASIVRDITGYGWKDAAWMETRAGCNARTAPVSIYEVHLGSWRRRAAEGNRPLSYVELAEELVTYAADLGFTHLELMPISEHPFDGSWGYQPVGLFAPTIRHGPPHEFRDLVDAAHRAGLGVILDWVPGHFPVDDHGLGRFDGTHLYEHADPREGYHPDWNTLIYNFGRAEVANFLTSNALYWLEEFHVDGLRVDAVASMLYRDYSRKDGEWVPNIHGGRENLEAIALLRRVNTTVYGAVPGILTAAEESTSFPGVSQPVDAGGLGFGYKWNMGWMNDTLRYMQTEPIHRRWHHDKMTFGLVYAFSENFILPISHDEVVHGKGSMLGKMPGGEAEKFAHLRAYYGFMWGHPGKKLLFMGQEFAQPAEWNHGAQLDWAAAARAPHAGVARLVRDLNTLYRGVPALHVRDAEAEGFAWLEVDAAAESVLAWARFGGPDDPPVAVAVNFTPVARPDWRLGLPRAGRWREVLNTDAGIYGGQDRGNMGGVTAMAEAHNGQPASARVMLPPLSAVFFVHDGGE</sequence>
<dbReference type="GO" id="GO:0004553">
    <property type="term" value="F:hydrolase activity, hydrolyzing O-glycosyl compounds"/>
    <property type="evidence" value="ECO:0007669"/>
    <property type="project" value="InterPro"/>
</dbReference>
<evidence type="ECO:0000256" key="9">
    <source>
        <dbReference type="ARBA" id="ARBA00023277"/>
    </source>
</evidence>
<dbReference type="InterPro" id="IPR037439">
    <property type="entry name" value="Branching_enzy"/>
</dbReference>
<dbReference type="InterPro" id="IPR044143">
    <property type="entry name" value="GlgB_N_E_set_prok"/>
</dbReference>
<evidence type="ECO:0000256" key="8">
    <source>
        <dbReference type="ARBA" id="ARBA00023056"/>
    </source>
</evidence>
<proteinExistence type="inferred from homology"/>
<dbReference type="InterPro" id="IPR006047">
    <property type="entry name" value="GH13_cat_dom"/>
</dbReference>
<keyword evidence="8 10" id="KW-0320">Glycogen biosynthesis</keyword>
<evidence type="ECO:0000256" key="7">
    <source>
        <dbReference type="ARBA" id="ARBA00022679"/>
    </source>
</evidence>
<dbReference type="GO" id="GO:0005978">
    <property type="term" value="P:glycogen biosynthetic process"/>
    <property type="evidence" value="ECO:0007669"/>
    <property type="project" value="UniProtKB-UniRule"/>
</dbReference>
<protein>
    <recommendedName>
        <fullName evidence="10">1,4-alpha-glucan branching enzyme GlgB</fullName>
        <ecNumber evidence="10">2.4.1.18</ecNumber>
    </recommendedName>
    <alternativeName>
        <fullName evidence="10">1,4-alpha-D-glucan:1,4-alpha-D-glucan 6-glucosyl-transferase</fullName>
    </alternativeName>
    <alternativeName>
        <fullName evidence="10">Alpha-(1-&gt;4)-glucan branching enzyme</fullName>
    </alternativeName>
    <alternativeName>
        <fullName evidence="10">Glycogen branching enzyme</fullName>
        <shortName evidence="10">BE</shortName>
    </alternativeName>
</protein>